<keyword evidence="2 12" id="KW-0963">Cytoplasm</keyword>
<evidence type="ECO:0000256" key="1">
    <source>
        <dbReference type="ARBA" id="ARBA00005868"/>
    </source>
</evidence>
<feature type="binding site" evidence="12">
    <location>
        <begin position="360"/>
        <end position="367"/>
    </location>
    <ligand>
        <name>ATP</name>
        <dbReference type="ChEBI" id="CHEBI:30616"/>
        <label>2</label>
    </ligand>
</feature>
<dbReference type="Pfam" id="PF12848">
    <property type="entry name" value="ABC_tran_Xtn"/>
    <property type="match status" value="1"/>
</dbReference>
<keyword evidence="6 12" id="KW-0547">Nucleotide-binding</keyword>
<dbReference type="SUPFAM" id="SSF52540">
    <property type="entry name" value="P-loop containing nucleoside triphosphate hydrolases"/>
    <property type="match status" value="2"/>
</dbReference>
<keyword evidence="8 12" id="KW-0067">ATP-binding</keyword>
<evidence type="ECO:0000256" key="12">
    <source>
        <dbReference type="HAMAP-Rule" id="MF_00847"/>
    </source>
</evidence>
<organism evidence="15 16">
    <name type="scientific">Roseospira marina</name>
    <dbReference type="NCBI Taxonomy" id="140057"/>
    <lineage>
        <taxon>Bacteria</taxon>
        <taxon>Pseudomonadati</taxon>
        <taxon>Pseudomonadota</taxon>
        <taxon>Alphaproteobacteria</taxon>
        <taxon>Rhodospirillales</taxon>
        <taxon>Rhodospirillaceae</taxon>
        <taxon>Roseospira</taxon>
    </lineage>
</organism>
<name>A0A5M6I800_9PROT</name>
<keyword evidence="5 12" id="KW-0677">Repeat</keyword>
<evidence type="ECO:0000256" key="10">
    <source>
        <dbReference type="ARBA" id="ARBA00022884"/>
    </source>
</evidence>
<dbReference type="PROSITE" id="PS50893">
    <property type="entry name" value="ABC_TRANSPORTER_2"/>
    <property type="match status" value="2"/>
</dbReference>
<comment type="similarity">
    <text evidence="1 12">Belongs to the ABC transporter superfamily. ABCF family. Translational throttle EttA subfamily.</text>
</comment>
<feature type="coiled-coil region" evidence="13">
    <location>
        <begin position="249"/>
        <end position="276"/>
    </location>
</feature>
<dbReference type="CDD" id="cd03221">
    <property type="entry name" value="ABCF_EF-3"/>
    <property type="match status" value="2"/>
</dbReference>
<feature type="region of interest" description="PtIM" evidence="12">
    <location>
        <begin position="246"/>
        <end position="326"/>
    </location>
</feature>
<dbReference type="GO" id="GO:0043022">
    <property type="term" value="F:ribosome binding"/>
    <property type="evidence" value="ECO:0007669"/>
    <property type="project" value="UniProtKB-UniRule"/>
</dbReference>
<feature type="domain" description="ABC transporter" evidence="14">
    <location>
        <begin position="8"/>
        <end position="263"/>
    </location>
</feature>
<comment type="caution">
    <text evidence="15">The sequence shown here is derived from an EMBL/GenBank/DDBJ whole genome shotgun (WGS) entry which is preliminary data.</text>
</comment>
<evidence type="ECO:0000256" key="7">
    <source>
        <dbReference type="ARBA" id="ARBA00022801"/>
    </source>
</evidence>
<comment type="caution">
    <text evidence="12">Lacks conserved residue(s) required for the propagation of feature annotation.</text>
</comment>
<proteinExistence type="inferred from homology"/>
<comment type="subunit">
    <text evidence="12">Monomer. Probably contacts ribosomal proteins L1, L5, L33 and S7, the 16S and 23S rRNA and the P-site containing tRNA(fMet).</text>
</comment>
<keyword evidence="7 12" id="KW-0378">Hydrolase</keyword>
<evidence type="ECO:0000313" key="16">
    <source>
        <dbReference type="Proteomes" id="UP000324065"/>
    </source>
</evidence>
<comment type="domain">
    <text evidence="12">The arm domain is inserted in the first ABC transporter domain. Probably contacts ribosomal protein L1.</text>
</comment>
<keyword evidence="9 12" id="KW-0810">Translation regulation</keyword>
<dbReference type="GO" id="GO:0019843">
    <property type="term" value="F:rRNA binding"/>
    <property type="evidence" value="ECO:0007669"/>
    <property type="project" value="UniProtKB-UniRule"/>
</dbReference>
<dbReference type="SMART" id="SM00382">
    <property type="entry name" value="AAA"/>
    <property type="match status" value="2"/>
</dbReference>
<dbReference type="FunFam" id="3.40.50.300:FF:000011">
    <property type="entry name" value="Putative ABC transporter ATP-binding component"/>
    <property type="match status" value="1"/>
</dbReference>
<feature type="binding site" evidence="12">
    <location>
        <begin position="41"/>
        <end position="48"/>
    </location>
    <ligand>
        <name>ATP</name>
        <dbReference type="ChEBI" id="CHEBI:30616"/>
        <label>1</label>
    </ligand>
</feature>
<dbReference type="GO" id="GO:0045900">
    <property type="term" value="P:negative regulation of translational elongation"/>
    <property type="evidence" value="ECO:0007669"/>
    <property type="project" value="UniProtKB-UniRule"/>
</dbReference>
<keyword evidence="11 12" id="KW-0648">Protein biosynthesis</keyword>
<dbReference type="PANTHER" id="PTHR43858">
    <property type="entry name" value="ENERGY-DEPENDENT TRANSLATIONAL THROTTLE PROTEIN ETTA"/>
    <property type="match status" value="1"/>
</dbReference>
<comment type="catalytic activity">
    <reaction evidence="12">
        <text>ATP + H2O = ADP + phosphate + H(+)</text>
        <dbReference type="Rhea" id="RHEA:13065"/>
        <dbReference type="ChEBI" id="CHEBI:15377"/>
        <dbReference type="ChEBI" id="CHEBI:15378"/>
        <dbReference type="ChEBI" id="CHEBI:30616"/>
        <dbReference type="ChEBI" id="CHEBI:43474"/>
        <dbReference type="ChEBI" id="CHEBI:456216"/>
    </reaction>
</comment>
<evidence type="ECO:0000256" key="6">
    <source>
        <dbReference type="ARBA" id="ARBA00022741"/>
    </source>
</evidence>
<evidence type="ECO:0000256" key="2">
    <source>
        <dbReference type="ARBA" id="ARBA00022490"/>
    </source>
</evidence>
<accession>A0A5M6I800</accession>
<evidence type="ECO:0000256" key="8">
    <source>
        <dbReference type="ARBA" id="ARBA00022840"/>
    </source>
</evidence>
<sequence length="559" mass="62020">MAAYQYIYTMKNLSKIYPGGREILKGLTLSFLPGAKIGVLGPNGAGKSTVLRIMAGEDHDIGGEAWAADGVRVGYLAQEPHLDPAKDVMGNVMEGVGEIKALMDRFEEVSAKFGEVTDDDEMNALMAEQGELQEKIDAADGWDIERHVEIAMDALRCPPGDADVSKLSGGEKRRVALCRLLLSKPDMLLLDEPTNHLDAESVAWLQRHLEEFPGTVVAVTHDRYFLDNVTSWILEVDRGRGIPYEGNYSTYLEQKAKRLEQEAREEKSRQRAISQELEWIRSSPKARQSKSKARITAFDDLVSRAADRGPEQLSITIPPGERLGARVIEAEGLTKGFGDRLLVEDLNFKLPPGGIVGVIGPNGAGKTTLFRMITGQEMPDAGTLTIGDSVKLGYVDQSRDSLDAKKTVWEEISDGLDEIDLGKRKIPSRAYVGQFNFKGPDQQKKVGQLSGGERNRVHLAKMLKSHANVLLLDEPTNDLDVETLRALEEALLEFPGCAVIISHDRYFLDRLATHILAFEGDSHVEWFEGNFESYLEDKKRRLGADAAEPHRIKYKPITR</sequence>
<dbReference type="GO" id="GO:0005737">
    <property type="term" value="C:cytoplasm"/>
    <property type="evidence" value="ECO:0007669"/>
    <property type="project" value="UniProtKB-SubCell"/>
</dbReference>
<dbReference type="InterPro" id="IPR022374">
    <property type="entry name" value="EttA"/>
</dbReference>
<dbReference type="FunFam" id="3.40.50.300:FF:000183">
    <property type="entry name" value="ABC transporter ATP-binding protein yjjK"/>
    <property type="match status" value="1"/>
</dbReference>
<comment type="function">
    <text evidence="12">A translation factor that gates the progression of the 70S ribosomal initiation complex (IC, containing tRNA(fMet) in the P-site) into the translation elongation cycle by using a mechanism sensitive to the ATP/ADP ratio. Binds to the 70S ribosome E-site where it modulates the state of the translating ribosome during subunit translocation. ATP hydrolysis probably frees it from the ribosome, which can enter the elongation phase.</text>
</comment>
<dbReference type="GO" id="GO:0006412">
    <property type="term" value="P:translation"/>
    <property type="evidence" value="ECO:0007669"/>
    <property type="project" value="UniProtKB-KW"/>
</dbReference>
<dbReference type="InterPro" id="IPR003593">
    <property type="entry name" value="AAA+_ATPase"/>
</dbReference>
<dbReference type="InterPro" id="IPR003439">
    <property type="entry name" value="ABC_transporter-like_ATP-bd"/>
</dbReference>
<dbReference type="GO" id="GO:0005524">
    <property type="term" value="F:ATP binding"/>
    <property type="evidence" value="ECO:0007669"/>
    <property type="project" value="UniProtKB-UniRule"/>
</dbReference>
<evidence type="ECO:0000256" key="4">
    <source>
        <dbReference type="ARBA" id="ARBA00022730"/>
    </source>
</evidence>
<keyword evidence="3 12" id="KW-0820">tRNA-binding</keyword>
<feature type="domain" description="ABC transporter" evidence="14">
    <location>
        <begin position="328"/>
        <end position="547"/>
    </location>
</feature>
<comment type="subcellular location">
    <subcellularLocation>
        <location evidence="12">Cytoplasm</location>
    </subcellularLocation>
    <text evidence="12">Associates with ribosomes and polysomes.</text>
</comment>
<evidence type="ECO:0000256" key="5">
    <source>
        <dbReference type="ARBA" id="ARBA00022737"/>
    </source>
</evidence>
<reference evidence="15 16" key="1">
    <citation type="submission" date="2019-09" db="EMBL/GenBank/DDBJ databases">
        <title>Genome sequence of Roseospira marina, one of the more divergent members of the non-sulfur purple photosynthetic bacterial family, the Rhodospirillaceae.</title>
        <authorList>
            <person name="Meyer T."/>
            <person name="Kyndt J."/>
        </authorList>
    </citation>
    <scope>NUCLEOTIDE SEQUENCE [LARGE SCALE GENOMIC DNA]</scope>
    <source>
        <strain evidence="15 16">DSM 15113</strain>
    </source>
</reference>
<protein>
    <recommendedName>
        <fullName evidence="12">Energy-dependent translational throttle protein EttA</fullName>
        <ecNumber evidence="12">3.6.1.-</ecNumber>
    </recommendedName>
    <alternativeName>
        <fullName evidence="12">Translational regulatory factor EttA</fullName>
    </alternativeName>
</protein>
<dbReference type="NCBIfam" id="NF008775">
    <property type="entry name" value="PRK11819.1"/>
    <property type="match status" value="1"/>
</dbReference>
<keyword evidence="4 12" id="KW-0699">rRNA-binding</keyword>
<dbReference type="NCBIfam" id="TIGR03719">
    <property type="entry name" value="ABC_ABC_ChvD"/>
    <property type="match status" value="1"/>
</dbReference>
<dbReference type="PANTHER" id="PTHR43858:SF1">
    <property type="entry name" value="ABC TRANSPORTER-RELATED PROTEIN"/>
    <property type="match status" value="1"/>
</dbReference>
<dbReference type="HAMAP" id="MF_00847">
    <property type="entry name" value="EttA"/>
    <property type="match status" value="1"/>
</dbReference>
<evidence type="ECO:0000256" key="11">
    <source>
        <dbReference type="ARBA" id="ARBA00022917"/>
    </source>
</evidence>
<dbReference type="AlphaFoldDB" id="A0A5M6I800"/>
<keyword evidence="13" id="KW-0175">Coiled coil</keyword>
<evidence type="ECO:0000313" key="15">
    <source>
        <dbReference type="EMBL" id="KAA5603878.1"/>
    </source>
</evidence>
<evidence type="ECO:0000256" key="9">
    <source>
        <dbReference type="ARBA" id="ARBA00022845"/>
    </source>
</evidence>
<dbReference type="EC" id="3.6.1.-" evidence="12"/>
<dbReference type="Gene3D" id="3.40.50.300">
    <property type="entry name" value="P-loop containing nucleotide triphosphate hydrolases"/>
    <property type="match status" value="2"/>
</dbReference>
<dbReference type="OrthoDB" id="9762369at2"/>
<dbReference type="InterPro" id="IPR032781">
    <property type="entry name" value="ABC_tran_Xtn"/>
</dbReference>
<dbReference type="RefSeq" id="WP_150063980.1">
    <property type="nucleotide sequence ID" value="NZ_JACHII010000004.1"/>
</dbReference>
<dbReference type="Proteomes" id="UP000324065">
    <property type="component" value="Unassembled WGS sequence"/>
</dbReference>
<dbReference type="GO" id="GO:0000049">
    <property type="term" value="F:tRNA binding"/>
    <property type="evidence" value="ECO:0007669"/>
    <property type="project" value="UniProtKB-UniRule"/>
</dbReference>
<dbReference type="Pfam" id="PF00005">
    <property type="entry name" value="ABC_tran"/>
    <property type="match status" value="2"/>
</dbReference>
<keyword evidence="10 12" id="KW-0694">RNA-binding</keyword>
<dbReference type="InterPro" id="IPR017871">
    <property type="entry name" value="ABC_transporter-like_CS"/>
</dbReference>
<dbReference type="GO" id="GO:0016887">
    <property type="term" value="F:ATP hydrolysis activity"/>
    <property type="evidence" value="ECO:0007669"/>
    <property type="project" value="UniProtKB-UniRule"/>
</dbReference>
<gene>
    <name evidence="12 15" type="primary">ettA</name>
    <name evidence="15" type="ORF">F1188_18720</name>
</gene>
<dbReference type="PROSITE" id="PS00211">
    <property type="entry name" value="ABC_TRANSPORTER_1"/>
    <property type="match status" value="1"/>
</dbReference>
<comment type="domain">
    <text evidence="12">The P-site tRNA interaction motif (PtIM domain) probably interacts with the P-site tRNA(fMet) as well as the 23S rRNA.</text>
</comment>
<keyword evidence="16" id="KW-1185">Reference proteome</keyword>
<evidence type="ECO:0000256" key="13">
    <source>
        <dbReference type="SAM" id="Coils"/>
    </source>
</evidence>
<dbReference type="EMBL" id="VWPJ01000028">
    <property type="protein sequence ID" value="KAA5603878.1"/>
    <property type="molecule type" value="Genomic_DNA"/>
</dbReference>
<evidence type="ECO:0000259" key="14">
    <source>
        <dbReference type="PROSITE" id="PS50893"/>
    </source>
</evidence>
<evidence type="ECO:0000256" key="3">
    <source>
        <dbReference type="ARBA" id="ARBA00022555"/>
    </source>
</evidence>
<dbReference type="InterPro" id="IPR027417">
    <property type="entry name" value="P-loop_NTPase"/>
</dbReference>